<evidence type="ECO:0000256" key="8">
    <source>
        <dbReference type="ARBA" id="ARBA00022670"/>
    </source>
</evidence>
<reference evidence="17 18" key="1">
    <citation type="journal article" date="2018" name="Nat. Ecol. Evol.">
        <title>Genomic signatures of mitonuclear coevolution across populations of Tigriopus californicus.</title>
        <authorList>
            <person name="Barreto F.S."/>
            <person name="Watson E.T."/>
            <person name="Lima T.G."/>
            <person name="Willett C.S."/>
            <person name="Edmands S."/>
            <person name="Li W."/>
            <person name="Burton R.S."/>
        </authorList>
    </citation>
    <scope>NUCLEOTIDE SEQUENCE [LARGE SCALE GENOMIC DNA]</scope>
    <source>
        <strain evidence="17 18">San Diego</strain>
    </source>
</reference>
<name>A0A553N6V2_TIGCA</name>
<dbReference type="SUPFAM" id="SSF54001">
    <property type="entry name" value="Cysteine proteinases"/>
    <property type="match status" value="1"/>
</dbReference>
<keyword evidence="7" id="KW-0597">Phosphoprotein</keyword>
<keyword evidence="11" id="KW-0378">Hydrolase</keyword>
<dbReference type="PROSITE" id="PS50245">
    <property type="entry name" value="CAP_GLY_2"/>
    <property type="match status" value="1"/>
</dbReference>
<evidence type="ECO:0000259" key="16">
    <source>
        <dbReference type="PROSITE" id="PS50245"/>
    </source>
</evidence>
<organism evidence="17 18">
    <name type="scientific">Tigriopus californicus</name>
    <name type="common">Marine copepod</name>
    <dbReference type="NCBI Taxonomy" id="6832"/>
    <lineage>
        <taxon>Eukaryota</taxon>
        <taxon>Metazoa</taxon>
        <taxon>Ecdysozoa</taxon>
        <taxon>Arthropoda</taxon>
        <taxon>Crustacea</taxon>
        <taxon>Multicrustacea</taxon>
        <taxon>Hexanauplia</taxon>
        <taxon>Copepoda</taxon>
        <taxon>Harpacticoida</taxon>
        <taxon>Harpacticidae</taxon>
        <taxon>Tigriopus</taxon>
    </lineage>
</organism>
<dbReference type="EMBL" id="VCGU01000459">
    <property type="protein sequence ID" value="TRY61169.1"/>
    <property type="molecule type" value="Genomic_DNA"/>
</dbReference>
<dbReference type="AlphaFoldDB" id="A0A553N6V2"/>
<keyword evidence="9" id="KW-0479">Metal-binding</keyword>
<proteinExistence type="inferred from homology"/>
<evidence type="ECO:0000256" key="7">
    <source>
        <dbReference type="ARBA" id="ARBA00022553"/>
    </source>
</evidence>
<dbReference type="InterPro" id="IPR000938">
    <property type="entry name" value="CAP-Gly_domain"/>
</dbReference>
<comment type="caution">
    <text evidence="17">The sequence shown here is derived from an EMBL/GenBank/DDBJ whole genome shotgun (WGS) entry which is preliminary data.</text>
</comment>
<feature type="compositionally biased region" description="Basic and acidic residues" evidence="14">
    <location>
        <begin position="577"/>
        <end position="587"/>
    </location>
</feature>
<gene>
    <name evidence="17" type="ORF">TCAL_05853</name>
</gene>
<evidence type="ECO:0000256" key="2">
    <source>
        <dbReference type="ARBA" id="ARBA00004300"/>
    </source>
</evidence>
<keyword evidence="12" id="KW-0788">Thiol protease</keyword>
<feature type="compositionally biased region" description="Polar residues" evidence="14">
    <location>
        <begin position="602"/>
        <end position="612"/>
    </location>
</feature>
<dbReference type="Pfam" id="PF00443">
    <property type="entry name" value="UCH"/>
    <property type="match status" value="1"/>
</dbReference>
<dbReference type="SMART" id="SM01052">
    <property type="entry name" value="CAP_GLY"/>
    <property type="match status" value="3"/>
</dbReference>
<dbReference type="EC" id="3.4.19.12" evidence="5"/>
<evidence type="ECO:0000256" key="6">
    <source>
        <dbReference type="ARBA" id="ARBA00022490"/>
    </source>
</evidence>
<evidence type="ECO:0000256" key="5">
    <source>
        <dbReference type="ARBA" id="ARBA00012759"/>
    </source>
</evidence>
<evidence type="ECO:0000256" key="1">
    <source>
        <dbReference type="ARBA" id="ARBA00000707"/>
    </source>
</evidence>
<comment type="similarity">
    <text evidence="4">Belongs to the peptidase C19 family.</text>
</comment>
<feature type="domain" description="USP" evidence="15">
    <location>
        <begin position="826"/>
        <end position="1182"/>
    </location>
</feature>
<dbReference type="GO" id="GO:0005813">
    <property type="term" value="C:centrosome"/>
    <property type="evidence" value="ECO:0007669"/>
    <property type="project" value="UniProtKB-SubCell"/>
</dbReference>
<evidence type="ECO:0000256" key="12">
    <source>
        <dbReference type="ARBA" id="ARBA00022807"/>
    </source>
</evidence>
<dbReference type="Gene3D" id="3.90.70.10">
    <property type="entry name" value="Cysteine proteinases"/>
    <property type="match status" value="1"/>
</dbReference>
<comment type="catalytic activity">
    <reaction evidence="1">
        <text>Thiol-dependent hydrolysis of ester, thioester, amide, peptide and isopeptide bonds formed by the C-terminal Gly of ubiquitin (a 76-residue protein attached to proteins as an intracellular targeting signal).</text>
        <dbReference type="EC" id="3.4.19.12"/>
    </reaction>
</comment>
<dbReference type="GO" id="GO:0006508">
    <property type="term" value="P:proteolysis"/>
    <property type="evidence" value="ECO:0007669"/>
    <property type="project" value="UniProtKB-KW"/>
</dbReference>
<evidence type="ECO:0000313" key="17">
    <source>
        <dbReference type="EMBL" id="TRY61169.1"/>
    </source>
</evidence>
<feature type="region of interest" description="Disordered" evidence="14">
    <location>
        <begin position="554"/>
        <end position="701"/>
    </location>
</feature>
<dbReference type="GO" id="GO:0046872">
    <property type="term" value="F:metal ion binding"/>
    <property type="evidence" value="ECO:0007669"/>
    <property type="project" value="UniProtKB-KW"/>
</dbReference>
<sequence length="1188" mass="134252">MAFSAHGYSGLQWTPALAPTHSLKPQTFSSLPPVRGVASGRVYDSHKPPVLVPRTYRGQYPYMLMLDCRGWRQRPGSPEQKAYMSWHGLPEQNVPKGTLVELNAGAMVAGHLNSAPVTILSLDHGPEEVRMTVLVKELIPIEEEDYLRLLPLPPDQRYELLTDEIRHPILKAIVGDTVWYCPASGRRDVGMIQYIGPVKGLSPGHWLGVELLDCNKGTSDGSFGRCRYFSAPRLSSVFGTVGDLLPYQSQASLSRRKSQNHETSIMVKNLVPSKPRIEEVPEISIYNKPYYPDRYEGSLASNSPTTLSPVQRRPSVVDEGPQVGLNDRVVCFQDGHDPVYAVVRWIGHVPGERDFLAGVEFYAMSVDGDIDTRTFYSAYSFPPQTKTYVYPTPMMYPPSMSFIPAPLPPTFAHPQMYGAPPMMEAVRMRRKDVESRPIHQRRPASFHHLSQPYPMAMMPPSVQPQYYSPYQSMYYPCMSVIPPESVMDHCRTNGSGKSSSKSSDYAKFEEDDLEDNPVGVSDGTFQKKRLFKTRKNHASLLPLDSLLRAQDFSSSEDDVHKQRNKRFSLSNVPENDLNQRKVTESSTRKPRNTPSPVIHSSEGISSRTNSLNRRVLGQELPMRSPVRKSNNQSEQESPKAPDFVLGDFVERHSPQSQGPKNSNTPSPLPTPRFSPSPPPPPPRKPDSPIFDRLSPTHTSRNSEVDIGSLVEVKVNDISFFGVVRWKGWLADQDKKGVGIELEEEMIGATNGWYNGTQMFACPQRKAIFAPYSHFMLDQRFRPEVSHSLSDSDEKHFGDQECPVVPGFQEPIQLPAGDIGRICGRNRGIQGHQNSCYLDATLFAMFSFTSVFDSLLYRPQSTNDIREYNDVQRVLREEIVNPLRKNLFVRADRVMKLRKFLDHLSSVKGLTTEEKDPEEFLNSLLSQTLRASPFLQLSSGQESHLYQLFVERNEALLLPTVQELFEQSFITSNVKLKRVPSVLILQMPRFGSQFKVYDRIMPSQLLDVTDIIEDSPRQCIICGKLATHECLECYGDQSPGLDSTAFCDQCLATVHNHHKRRNHRATRLSVPDEYHSNRSTSDPTPRLFMELFAVVCIETSHYVSFVKCGLGPDAEWCFFDSMADRKGECHGYNIPEVTAALDVPKWLSDEGVESLKAQRDDKMLPTQAKRLICDAYMCFYQSPEVMMYQ</sequence>
<dbReference type="Gene3D" id="2.30.30.190">
    <property type="entry name" value="CAP Gly-rich-like domain"/>
    <property type="match status" value="3"/>
</dbReference>
<dbReference type="Pfam" id="PF01302">
    <property type="entry name" value="CAP_GLY"/>
    <property type="match status" value="2"/>
</dbReference>
<dbReference type="PANTHER" id="PTHR11830">
    <property type="entry name" value="40S RIBOSOMAL PROTEIN S3A"/>
    <property type="match status" value="1"/>
</dbReference>
<dbReference type="SUPFAM" id="SSF74924">
    <property type="entry name" value="Cap-Gly domain"/>
    <property type="match status" value="4"/>
</dbReference>
<dbReference type="Proteomes" id="UP000318571">
    <property type="component" value="Chromosome 8"/>
</dbReference>
<keyword evidence="13" id="KW-0862">Zinc</keyword>
<evidence type="ECO:0000256" key="9">
    <source>
        <dbReference type="ARBA" id="ARBA00022723"/>
    </source>
</evidence>
<evidence type="ECO:0000256" key="10">
    <source>
        <dbReference type="ARBA" id="ARBA00022786"/>
    </source>
</evidence>
<evidence type="ECO:0000313" key="18">
    <source>
        <dbReference type="Proteomes" id="UP000318571"/>
    </source>
</evidence>
<feature type="compositionally biased region" description="Pro residues" evidence="14">
    <location>
        <begin position="666"/>
        <end position="682"/>
    </location>
</feature>
<feature type="domain" description="CAP-Gly" evidence="16">
    <location>
        <begin position="203"/>
        <end position="246"/>
    </location>
</feature>
<dbReference type="PROSITE" id="PS50235">
    <property type="entry name" value="USP_3"/>
    <property type="match status" value="1"/>
</dbReference>
<evidence type="ECO:0000256" key="3">
    <source>
        <dbReference type="ARBA" id="ARBA00004556"/>
    </source>
</evidence>
<evidence type="ECO:0000256" key="14">
    <source>
        <dbReference type="SAM" id="MobiDB-lite"/>
    </source>
</evidence>
<dbReference type="FunFam" id="3.90.70.10:FF:000009">
    <property type="entry name" value="Putative ubiquitin carboxyl-terminal hydrolase CYLD"/>
    <property type="match status" value="1"/>
</dbReference>
<keyword evidence="10" id="KW-0833">Ubl conjugation pathway</keyword>
<keyword evidence="6" id="KW-0963">Cytoplasm</keyword>
<evidence type="ECO:0000259" key="15">
    <source>
        <dbReference type="PROSITE" id="PS50235"/>
    </source>
</evidence>
<feature type="compositionally biased region" description="Polar residues" evidence="14">
    <location>
        <begin position="654"/>
        <end position="664"/>
    </location>
</feature>
<dbReference type="InterPro" id="IPR036859">
    <property type="entry name" value="CAP-Gly_dom_sf"/>
</dbReference>
<comment type="subcellular location">
    <subcellularLocation>
        <location evidence="2">Cytoplasm</location>
        <location evidence="2">Cytoskeleton</location>
        <location evidence="2">Microtubule organizing center</location>
        <location evidence="2">Centrosome</location>
    </subcellularLocation>
    <subcellularLocation>
        <location evidence="3">Cytoplasm</location>
        <location evidence="3">Perinuclear region</location>
    </subcellularLocation>
</comment>
<dbReference type="GO" id="GO:0016579">
    <property type="term" value="P:protein deubiquitination"/>
    <property type="evidence" value="ECO:0007669"/>
    <property type="project" value="InterPro"/>
</dbReference>
<feature type="compositionally biased region" description="Low complexity" evidence="14">
    <location>
        <begin position="494"/>
        <end position="503"/>
    </location>
</feature>
<evidence type="ECO:0000256" key="13">
    <source>
        <dbReference type="ARBA" id="ARBA00022833"/>
    </source>
</evidence>
<evidence type="ECO:0000256" key="11">
    <source>
        <dbReference type="ARBA" id="ARBA00022801"/>
    </source>
</evidence>
<dbReference type="GO" id="GO:0048471">
    <property type="term" value="C:perinuclear region of cytoplasm"/>
    <property type="evidence" value="ECO:0007669"/>
    <property type="project" value="UniProtKB-SubCell"/>
</dbReference>
<keyword evidence="18" id="KW-1185">Reference proteome</keyword>
<evidence type="ECO:0000256" key="4">
    <source>
        <dbReference type="ARBA" id="ARBA00009085"/>
    </source>
</evidence>
<dbReference type="InterPro" id="IPR038765">
    <property type="entry name" value="Papain-like_cys_pep_sf"/>
</dbReference>
<protein>
    <recommendedName>
        <fullName evidence="5">ubiquitinyl hydrolase 1</fullName>
        <ecNumber evidence="5">3.4.19.12</ecNumber>
    </recommendedName>
</protein>
<dbReference type="InterPro" id="IPR028889">
    <property type="entry name" value="USP"/>
</dbReference>
<dbReference type="GO" id="GO:0004843">
    <property type="term" value="F:cysteine-type deubiquitinase activity"/>
    <property type="evidence" value="ECO:0007669"/>
    <property type="project" value="UniProtKB-EC"/>
</dbReference>
<accession>A0A553N6V2</accession>
<feature type="region of interest" description="Disordered" evidence="14">
    <location>
        <begin position="491"/>
        <end position="522"/>
    </location>
</feature>
<keyword evidence="8" id="KW-0645">Protease</keyword>
<dbReference type="STRING" id="6832.A0A553N6V2"/>
<dbReference type="InterPro" id="IPR001394">
    <property type="entry name" value="Peptidase_C19_UCH"/>
</dbReference>